<dbReference type="GO" id="GO:0031267">
    <property type="term" value="F:small GTPase binding"/>
    <property type="evidence" value="ECO:0007669"/>
    <property type="project" value="InterPro"/>
</dbReference>
<comment type="caution">
    <text evidence="9">The sequence shown here is derived from an EMBL/GenBank/DDBJ whole genome shotgun (WGS) entry which is preliminary data.</text>
</comment>
<keyword evidence="10" id="KW-1185">Reference proteome</keyword>
<dbReference type="Proteomes" id="UP001139887">
    <property type="component" value="Unassembled WGS sequence"/>
</dbReference>
<gene>
    <name evidence="9" type="primary">CRM1_1</name>
    <name evidence="9" type="ORF">IWW36_004937</name>
</gene>
<dbReference type="AlphaFoldDB" id="A0A9W8LYB5"/>
<organism evidence="9 10">
    <name type="scientific">Coemansia brasiliensis</name>
    <dbReference type="NCBI Taxonomy" id="2650707"/>
    <lineage>
        <taxon>Eukaryota</taxon>
        <taxon>Fungi</taxon>
        <taxon>Fungi incertae sedis</taxon>
        <taxon>Zoopagomycota</taxon>
        <taxon>Kickxellomycotina</taxon>
        <taxon>Kickxellomycetes</taxon>
        <taxon>Kickxellales</taxon>
        <taxon>Kickxellaceae</taxon>
        <taxon>Coemansia</taxon>
    </lineage>
</organism>
<evidence type="ECO:0000313" key="10">
    <source>
        <dbReference type="Proteomes" id="UP001139887"/>
    </source>
</evidence>
<feature type="non-terminal residue" evidence="9">
    <location>
        <position position="1"/>
    </location>
</feature>
<dbReference type="FunFam" id="1.25.10.10:FF:001255">
    <property type="entry name" value="Exportin 1"/>
    <property type="match status" value="1"/>
</dbReference>
<dbReference type="InterPro" id="IPR041123">
    <property type="entry name" value="CRM1_repeat"/>
</dbReference>
<keyword evidence="3" id="KW-0813">Transport</keyword>
<dbReference type="GO" id="GO:0005049">
    <property type="term" value="F:nuclear export signal receptor activity"/>
    <property type="evidence" value="ECO:0007669"/>
    <property type="project" value="InterPro"/>
</dbReference>
<dbReference type="Pfam" id="PF18784">
    <property type="entry name" value="CRM1_repeat_2"/>
    <property type="match status" value="1"/>
</dbReference>
<evidence type="ECO:0000256" key="2">
    <source>
        <dbReference type="ARBA" id="ARBA00009466"/>
    </source>
</evidence>
<dbReference type="EMBL" id="JANBUW010000898">
    <property type="protein sequence ID" value="KAJ2845074.1"/>
    <property type="molecule type" value="Genomic_DNA"/>
</dbReference>
<dbReference type="Pfam" id="PF18787">
    <property type="entry name" value="CRM1_repeat_3"/>
    <property type="match status" value="1"/>
</dbReference>
<evidence type="ECO:0000256" key="3">
    <source>
        <dbReference type="ARBA" id="ARBA00022448"/>
    </source>
</evidence>
<dbReference type="GO" id="GO:0005634">
    <property type="term" value="C:nucleus"/>
    <property type="evidence" value="ECO:0007669"/>
    <property type="project" value="UniProtKB-SubCell"/>
</dbReference>
<evidence type="ECO:0000259" key="8">
    <source>
        <dbReference type="PROSITE" id="PS50166"/>
    </source>
</evidence>
<feature type="domain" description="Importin N-terminal" evidence="8">
    <location>
        <begin position="32"/>
        <end position="98"/>
    </location>
</feature>
<comment type="subcellular location">
    <subcellularLocation>
        <location evidence="1">Nucleus</location>
    </subcellularLocation>
</comment>
<dbReference type="PROSITE" id="PS50166">
    <property type="entry name" value="IMPORTIN_B_NT"/>
    <property type="match status" value="1"/>
</dbReference>
<dbReference type="InterPro" id="IPR040485">
    <property type="entry name" value="XPO1_repeat_3"/>
</dbReference>
<dbReference type="GO" id="GO:0051028">
    <property type="term" value="P:mRNA transport"/>
    <property type="evidence" value="ECO:0007669"/>
    <property type="project" value="UniProtKB-KW"/>
</dbReference>
<evidence type="ECO:0000256" key="1">
    <source>
        <dbReference type="ARBA" id="ARBA00004123"/>
    </source>
</evidence>
<protein>
    <recommendedName>
        <fullName evidence="7">Exportin-1</fullName>
    </recommendedName>
</protein>
<dbReference type="InterPro" id="IPR001494">
    <property type="entry name" value="Importin-beta_N"/>
</dbReference>
<sequence length="679" mass="77672">AILDFNQDLDVGLFDRVVETLFSGKGNEQKMAQQVLTQFTDHEMSWARADRILTESNSLQSKFIALQILEKLIQTKWKILDEDPRNGIKNFTLNLIVELASSEESLRRNKLFLNKLNLILVQILKQDWPQKWPDFIPDIVATSRTNLALCENNMAILKLLSEEVFDFSAEQMTQAKAKALKTQMCGEFSSIHSLCREILQKAVQPSLILATLETMLRFLSWIPFGYIFEGDLINNLCTRFLQPPITRNVTIKCLTEIGSLDCGTEYKEQLVNMFILAISGLHDILGDLGNVSEEWDEYDDDQQEFIQNVAIFLTGFLGSHLSLVENSASREVVIQAHQYLLRISQVDERELFKVCLEYWNLLVRRLYDSCRESSFGGSGGLLNLNGGEMPADIRRQMYSGILTGVRYVMISRMARPEEVLIVENDEGEIVREFIKETDTITLYKSERECLIYLTHLDPKDMENIMVEKLSRQMDGSEWSWSNLNKLCWAIGSISGSMSEDQERRVLVIIIKDLLSLCELKRGKDNKAVVASNIMYVVGQYPRFLKAHWKFLKTVANKLFEFMHELHEGVRDMACDTFVTIAQRCRRHFIAHQPGEASPFVDEIIANAESITSDLMPQQVNRFCEAVGFLISAQLNTQTQAQLISGLMKPYNDVWNNLVQKVGENINVLEDLNVVKQLGN</sequence>
<evidence type="ECO:0000256" key="5">
    <source>
        <dbReference type="ARBA" id="ARBA00022927"/>
    </source>
</evidence>
<dbReference type="OrthoDB" id="27218at2759"/>
<dbReference type="GO" id="GO:0000056">
    <property type="term" value="P:ribosomal small subunit export from nucleus"/>
    <property type="evidence" value="ECO:0007669"/>
    <property type="project" value="TreeGrafter"/>
</dbReference>
<feature type="non-terminal residue" evidence="9">
    <location>
        <position position="679"/>
    </location>
</feature>
<dbReference type="Gene3D" id="1.25.10.10">
    <property type="entry name" value="Leucine-rich Repeat Variant"/>
    <property type="match status" value="1"/>
</dbReference>
<dbReference type="Pfam" id="PF18777">
    <property type="entry name" value="CRM1_repeat"/>
    <property type="match status" value="1"/>
</dbReference>
<dbReference type="InterPro" id="IPR045065">
    <property type="entry name" value="XPO1/5"/>
</dbReference>
<keyword evidence="4" id="KW-0509">mRNA transport</keyword>
<dbReference type="GO" id="GO:0000055">
    <property type="term" value="P:ribosomal large subunit export from nucleus"/>
    <property type="evidence" value="ECO:0007669"/>
    <property type="project" value="TreeGrafter"/>
</dbReference>
<name>A0A9W8LYB5_9FUNG</name>
<evidence type="ECO:0000256" key="4">
    <source>
        <dbReference type="ARBA" id="ARBA00022816"/>
    </source>
</evidence>
<evidence type="ECO:0000256" key="6">
    <source>
        <dbReference type="ARBA" id="ARBA00023242"/>
    </source>
</evidence>
<evidence type="ECO:0000256" key="7">
    <source>
        <dbReference type="ARBA" id="ARBA00073514"/>
    </source>
</evidence>
<evidence type="ECO:0000313" key="9">
    <source>
        <dbReference type="EMBL" id="KAJ2845074.1"/>
    </source>
</evidence>
<proteinExistence type="inferred from homology"/>
<comment type="similarity">
    <text evidence="2">Belongs to the exportin family.</text>
</comment>
<dbReference type="InterPro" id="IPR013598">
    <property type="entry name" value="Exportin-1/Importin-b-like"/>
</dbReference>
<dbReference type="GO" id="GO:0006611">
    <property type="term" value="P:protein export from nucleus"/>
    <property type="evidence" value="ECO:0007669"/>
    <property type="project" value="InterPro"/>
</dbReference>
<dbReference type="InterPro" id="IPR041235">
    <property type="entry name" value="Exp1_repeat_2"/>
</dbReference>
<keyword evidence="5" id="KW-0653">Protein transport</keyword>
<reference evidence="9" key="1">
    <citation type="submission" date="2022-07" db="EMBL/GenBank/DDBJ databases">
        <title>Phylogenomic reconstructions and comparative analyses of Kickxellomycotina fungi.</title>
        <authorList>
            <person name="Reynolds N.K."/>
            <person name="Stajich J.E."/>
            <person name="Barry K."/>
            <person name="Grigoriev I.V."/>
            <person name="Crous P."/>
            <person name="Smith M.E."/>
        </authorList>
    </citation>
    <scope>NUCLEOTIDE SEQUENCE</scope>
    <source>
        <strain evidence="9">NRRL 1566</strain>
    </source>
</reference>
<dbReference type="Pfam" id="PF03810">
    <property type="entry name" value="IBN_N"/>
    <property type="match status" value="1"/>
</dbReference>
<dbReference type="SUPFAM" id="SSF48371">
    <property type="entry name" value="ARM repeat"/>
    <property type="match status" value="1"/>
</dbReference>
<dbReference type="InterPro" id="IPR011989">
    <property type="entry name" value="ARM-like"/>
</dbReference>
<dbReference type="InterPro" id="IPR016024">
    <property type="entry name" value="ARM-type_fold"/>
</dbReference>
<dbReference type="Pfam" id="PF08389">
    <property type="entry name" value="Xpo1"/>
    <property type="match status" value="1"/>
</dbReference>
<dbReference type="GO" id="GO:0005737">
    <property type="term" value="C:cytoplasm"/>
    <property type="evidence" value="ECO:0007669"/>
    <property type="project" value="TreeGrafter"/>
</dbReference>
<keyword evidence="6" id="KW-0539">Nucleus</keyword>
<dbReference type="PANTHER" id="PTHR11223">
    <property type="entry name" value="EXPORTIN 1/5"/>
    <property type="match status" value="1"/>
</dbReference>
<dbReference type="SMART" id="SM00913">
    <property type="entry name" value="IBN_N"/>
    <property type="match status" value="1"/>
</dbReference>
<accession>A0A9W8LYB5</accession>
<dbReference type="PANTHER" id="PTHR11223:SF2">
    <property type="entry name" value="EXPORTIN-1"/>
    <property type="match status" value="1"/>
</dbReference>